<reference evidence="5" key="1">
    <citation type="submission" date="2023-12" db="EMBL/GenBank/DDBJ databases">
        <title>Genome assembly of Anisodus tanguticus.</title>
        <authorList>
            <person name="Wang Y.-J."/>
        </authorList>
    </citation>
    <scope>NUCLEOTIDE SEQUENCE</scope>
    <source>
        <strain evidence="5">KB-2021</strain>
        <tissue evidence="5">Leaf</tissue>
    </source>
</reference>
<feature type="domain" description="Glucose-methanol-choline oxidoreductase N-terminal" evidence="4">
    <location>
        <begin position="61"/>
        <end position="169"/>
    </location>
</feature>
<protein>
    <recommendedName>
        <fullName evidence="4">Glucose-methanol-choline oxidoreductase N-terminal domain-containing protein</fullName>
    </recommendedName>
</protein>
<dbReference type="GO" id="GO:0016614">
    <property type="term" value="F:oxidoreductase activity, acting on CH-OH group of donors"/>
    <property type="evidence" value="ECO:0007669"/>
    <property type="project" value="InterPro"/>
</dbReference>
<organism evidence="5 6">
    <name type="scientific">Anisodus tanguticus</name>
    <dbReference type="NCBI Taxonomy" id="243964"/>
    <lineage>
        <taxon>Eukaryota</taxon>
        <taxon>Viridiplantae</taxon>
        <taxon>Streptophyta</taxon>
        <taxon>Embryophyta</taxon>
        <taxon>Tracheophyta</taxon>
        <taxon>Spermatophyta</taxon>
        <taxon>Magnoliopsida</taxon>
        <taxon>eudicotyledons</taxon>
        <taxon>Gunneridae</taxon>
        <taxon>Pentapetalae</taxon>
        <taxon>asterids</taxon>
        <taxon>lamiids</taxon>
        <taxon>Solanales</taxon>
        <taxon>Solanaceae</taxon>
        <taxon>Solanoideae</taxon>
        <taxon>Hyoscyameae</taxon>
        <taxon>Anisodus</taxon>
    </lineage>
</organism>
<dbReference type="Pfam" id="PF00732">
    <property type="entry name" value="GMC_oxred_N"/>
    <property type="match status" value="1"/>
</dbReference>
<dbReference type="EMBL" id="JAVYJV010000003">
    <property type="protein sequence ID" value="KAK4375386.1"/>
    <property type="molecule type" value="Genomic_DNA"/>
</dbReference>
<dbReference type="PANTHER" id="PTHR45968">
    <property type="entry name" value="OSJNBA0019K04.7 PROTEIN"/>
    <property type="match status" value="1"/>
</dbReference>
<evidence type="ECO:0000313" key="5">
    <source>
        <dbReference type="EMBL" id="KAK4375386.1"/>
    </source>
</evidence>
<dbReference type="SUPFAM" id="SSF51905">
    <property type="entry name" value="FAD/NAD(P)-binding domain"/>
    <property type="match status" value="1"/>
</dbReference>
<dbReference type="InterPro" id="IPR051871">
    <property type="entry name" value="GMC_Oxidoreductase-Related"/>
</dbReference>
<gene>
    <name evidence="5" type="ORF">RND71_006063</name>
</gene>
<dbReference type="InterPro" id="IPR036188">
    <property type="entry name" value="FAD/NAD-bd_sf"/>
</dbReference>
<proteinExistence type="predicted"/>
<sequence length="185" mass="20456">MQMCRTCKISISLWLTLRLPLLPKFLPQLMVCLMQGLKSWAEALASMLVCTVALAKGTIFERFGRRKSAAELLTSANPEKLHVLVHATVQKIEFETSGKKPRAVGVVFKDEKGNQHKAFLSSRRGSEIIVSSGGIGSPQILMLSGIGPKSELEKMNISVVLDNKFVGRHVRQPLKHHICSHKKAC</sequence>
<name>A0AAE1VSX0_9SOLA</name>
<dbReference type="InterPro" id="IPR000172">
    <property type="entry name" value="GMC_OxRdtase_N"/>
</dbReference>
<accession>A0AAE1VSX0</accession>
<dbReference type="GO" id="GO:0050660">
    <property type="term" value="F:flavin adenine dinucleotide binding"/>
    <property type="evidence" value="ECO:0007669"/>
    <property type="project" value="InterPro"/>
</dbReference>
<evidence type="ECO:0000256" key="3">
    <source>
        <dbReference type="ARBA" id="ARBA00022827"/>
    </source>
</evidence>
<keyword evidence="6" id="KW-1185">Reference proteome</keyword>
<dbReference type="PANTHER" id="PTHR45968:SF17">
    <property type="entry name" value="PROTEIN HOTHEAD-LIKE ISOFORM X1"/>
    <property type="match status" value="1"/>
</dbReference>
<comment type="caution">
    <text evidence="5">The sequence shown here is derived from an EMBL/GenBank/DDBJ whole genome shotgun (WGS) entry which is preliminary data.</text>
</comment>
<dbReference type="Gene3D" id="3.50.50.60">
    <property type="entry name" value="FAD/NAD(P)-binding domain"/>
    <property type="match status" value="1"/>
</dbReference>
<evidence type="ECO:0000256" key="1">
    <source>
        <dbReference type="ARBA" id="ARBA00001974"/>
    </source>
</evidence>
<evidence type="ECO:0000256" key="2">
    <source>
        <dbReference type="ARBA" id="ARBA00022630"/>
    </source>
</evidence>
<comment type="cofactor">
    <cofactor evidence="1">
        <name>FAD</name>
        <dbReference type="ChEBI" id="CHEBI:57692"/>
    </cofactor>
</comment>
<keyword evidence="3" id="KW-0274">FAD</keyword>
<evidence type="ECO:0000259" key="4">
    <source>
        <dbReference type="Pfam" id="PF00732"/>
    </source>
</evidence>
<evidence type="ECO:0000313" key="6">
    <source>
        <dbReference type="Proteomes" id="UP001291623"/>
    </source>
</evidence>
<dbReference type="AlphaFoldDB" id="A0AAE1VSX0"/>
<dbReference type="Proteomes" id="UP001291623">
    <property type="component" value="Unassembled WGS sequence"/>
</dbReference>
<keyword evidence="2" id="KW-0285">Flavoprotein</keyword>